<comment type="caution">
    <text evidence="1">The sequence shown here is derived from an EMBL/GenBank/DDBJ whole genome shotgun (WGS) entry which is preliminary data.</text>
</comment>
<evidence type="ECO:0000313" key="1">
    <source>
        <dbReference type="EMBL" id="MCW3797223.1"/>
    </source>
</evidence>
<reference evidence="1 2" key="1">
    <citation type="submission" date="2022-10" db="EMBL/GenBank/DDBJ databases">
        <title>Sphingomonas sp.</title>
        <authorList>
            <person name="Jin C."/>
        </authorList>
    </citation>
    <scope>NUCLEOTIDE SEQUENCE [LARGE SCALE GENOMIC DNA]</scope>
    <source>
        <strain evidence="1 2">BN140010</strain>
    </source>
</reference>
<protein>
    <recommendedName>
        <fullName evidence="3">YCII-related domain-containing protein</fullName>
    </recommendedName>
</protein>
<gene>
    <name evidence="1" type="ORF">OMW55_05295</name>
</gene>
<accession>A0ABT3JDS7</accession>
<evidence type="ECO:0008006" key="3">
    <source>
        <dbReference type="Google" id="ProtNLM"/>
    </source>
</evidence>
<keyword evidence="2" id="KW-1185">Reference proteome</keyword>
<dbReference type="RefSeq" id="WP_264881378.1">
    <property type="nucleotide sequence ID" value="NZ_JAPDOB010000001.1"/>
</dbReference>
<evidence type="ECO:0000313" key="2">
    <source>
        <dbReference type="Proteomes" id="UP001526246"/>
    </source>
</evidence>
<sequence>MLLMIVSYLKEGSEEALIEHEAEINDRLTAANLQLVALMRGIHHCRRGYLVILETEGVADAEKWLLEGPIAKAGVFDRFEISSIEIEVGRIANG</sequence>
<dbReference type="EMBL" id="JAPDOB010000001">
    <property type="protein sequence ID" value="MCW3797223.1"/>
    <property type="molecule type" value="Genomic_DNA"/>
</dbReference>
<proteinExistence type="predicted"/>
<dbReference type="Proteomes" id="UP001526246">
    <property type="component" value="Unassembled WGS sequence"/>
</dbReference>
<name>A0ABT3JDS7_9SPHN</name>
<organism evidence="1 2">
    <name type="scientific">Sphingomonas arvum</name>
    <dbReference type="NCBI Taxonomy" id="2992113"/>
    <lineage>
        <taxon>Bacteria</taxon>
        <taxon>Pseudomonadati</taxon>
        <taxon>Pseudomonadota</taxon>
        <taxon>Alphaproteobacteria</taxon>
        <taxon>Sphingomonadales</taxon>
        <taxon>Sphingomonadaceae</taxon>
        <taxon>Sphingomonas</taxon>
    </lineage>
</organism>